<keyword evidence="1" id="KW-0812">Transmembrane</keyword>
<dbReference type="RefSeq" id="NP_064259.1">
    <property type="nucleotide sequence ID" value="NC_002512.2"/>
</dbReference>
<reference evidence="2 3" key="10">
    <citation type="journal article" date="2000" name="Virus Res.">
        <title>Rat cytomegalovirus R89 is a highly conserved gene which expresses a spliced transcript.</title>
        <authorList>
            <person name="Gruijthuijsen Y.K."/>
            <person name="Beuken E."/>
            <person name="Bruggeman C.A."/>
            <person name="Vink C."/>
        </authorList>
    </citation>
    <scope>NUCLEOTIDE SEQUENCE [LARGE SCALE GENOMIC DNA]</scope>
    <source>
        <strain evidence="2 3">Maastricht</strain>
    </source>
</reference>
<dbReference type="EMBL" id="AF232689">
    <property type="protein sequence ID" value="AAF99246.1"/>
    <property type="molecule type" value="Genomic_DNA"/>
</dbReference>
<keyword evidence="1" id="KW-1133">Transmembrane helix</keyword>
<dbReference type="GeneID" id="940331"/>
<organism evidence="2 3">
    <name type="scientific">Rat cytomegalovirus (strain Maastricht)</name>
    <dbReference type="NCBI Taxonomy" id="79700"/>
    <lineage>
        <taxon>Viruses</taxon>
        <taxon>Duplodnaviria</taxon>
        <taxon>Heunggongvirae</taxon>
        <taxon>Peploviricota</taxon>
        <taxon>Herviviricetes</taxon>
        <taxon>Herpesvirales</taxon>
        <taxon>Orthoherpesviridae</taxon>
        <taxon>Betaherpesvirinae</taxon>
        <taxon>Muromegalovirus</taxon>
        <taxon>Muromegalovirus muridbeta2</taxon>
        <taxon>Murid betaherpesvirus 2</taxon>
    </lineage>
</organism>
<feature type="transmembrane region" description="Helical" evidence="1">
    <location>
        <begin position="21"/>
        <end position="38"/>
    </location>
</feature>
<feature type="transmembrane region" description="Helical" evidence="1">
    <location>
        <begin position="258"/>
        <end position="278"/>
    </location>
</feature>
<protein>
    <submittedName>
        <fullName evidence="2">Pr151.1</fullName>
    </submittedName>
</protein>
<reference evidence="2 3" key="2">
    <citation type="journal article" date="1996" name="J. Virol.">
        <title>Structure of the rat cytomegalovirus genome termini.</title>
        <authorList>
            <person name="Vink C."/>
            <person name="Beuken E."/>
            <person name="Bruggeman C.A."/>
        </authorList>
    </citation>
    <scope>NUCLEOTIDE SEQUENCE [LARGE SCALE GENOMIC DNA]</scope>
    <source>
        <strain evidence="2 3">Maastricht</strain>
    </source>
</reference>
<reference evidence="2 3" key="5">
    <citation type="journal article" date="1998" name="Virology">
        <title>The Maastricht strain and England strain of rat cytomegalovirus represent different betaherpesvirus species rather than strains.</title>
        <authorList>
            <person name="Beisser P.S."/>
            <person name="Kaptein S.J."/>
            <person name="Beuken E."/>
            <person name="Bruggeman C.A."/>
            <person name="Vink C."/>
        </authorList>
    </citation>
    <scope>NUCLEOTIDE SEQUENCE [LARGE SCALE GENOMIC DNA]</scope>
    <source>
        <strain evidence="2 3">Maastricht</strain>
    </source>
</reference>
<accession>Q9DW44</accession>
<evidence type="ECO:0000256" key="1">
    <source>
        <dbReference type="SAM" id="Phobius"/>
    </source>
</evidence>
<sequence>MCEIKKLPICATQDMSMDMRITMVLLFVTCGGGTSFYGPCNTTDMYLVTVSTEDTITHEVRVDSKNFSTYQRLNNASWNDLGKQHKNWTLEQIFSLHTLLTQGIRSTFAGVHVIVSLIYVLNPLRTNSNRLLCINDTLISNHTFDKAYFWRPHQKSGQNVVSIIRNYTEHERNYTIPYKIIELLGNGTLNCTCTNPEGQTTIKNKGLNCTCRNSTIGHLPRSTVNFTFGSSCGTVESNVSISLYDWDDDEHHVRNITVIYVFIFIIICSLCVVCIFKFRERIWRLIDRGLSR</sequence>
<reference evidence="2 3" key="7">
    <citation type="journal article" date="1999" name="J. Virol.">
        <title>Deletion of the R78 G protein-coupled receptor gene from rat cytomegalovirus results in an attenuated, syncytium-inducing mutant strain.</title>
        <authorList>
            <person name="Beisser P.S."/>
            <person name="Grauls G."/>
            <person name="Bruggeman C.A."/>
            <person name="Vink C."/>
        </authorList>
    </citation>
    <scope>NUCLEOTIDE SEQUENCE [LARGE SCALE GENOMIC DNA]</scope>
    <source>
        <strain evidence="2 3">Maastricht</strain>
    </source>
</reference>
<reference evidence="2 3" key="1">
    <citation type="journal article" date="1996" name="J. Gen. Virol.">
        <title>Cloning and sequence analysis of the genes encoding DNA polymerase, glycoprotein B, ICP18.5 and major DNA-binding protein of rat cytomegalovirus.</title>
        <authorList>
            <person name="Beuken E."/>
            <person name="Slobbe R."/>
            <person name="Bruggeman C.A."/>
            <person name="Vink C."/>
        </authorList>
    </citation>
    <scope>NUCLEOTIDE SEQUENCE [LARGE SCALE GENOMIC DNA]</scope>
    <source>
        <strain evidence="2 3">Maastricht</strain>
    </source>
</reference>
<organismHost>
    <name type="scientific">Rattus</name>
    <name type="common">rats</name>
    <dbReference type="NCBI Taxonomy" id="10114"/>
</organismHost>
<reference evidence="2 3" key="6">
    <citation type="journal article" date="1999" name="J. Gen. Virol.">
        <title>The rat cytomegalovirus R32 gene encodes a virion-associated protein that elicits a strong humoral immune response in infected rats.</title>
        <authorList>
            <person name="Beuken E."/>
            <person name="Grauls G."/>
            <person name="Bruggeman C.A."/>
            <person name="Vink C."/>
        </authorList>
    </citation>
    <scope>NUCLEOTIDE SEQUENCE [LARGE SCALE GENOMIC DNA]</scope>
    <source>
        <strain evidence="2 3">Maastricht</strain>
    </source>
</reference>
<evidence type="ECO:0000313" key="3">
    <source>
        <dbReference type="Proteomes" id="UP000008288"/>
    </source>
</evidence>
<reference evidence="2 3" key="9">
    <citation type="journal article" date="2000" name="J. Virol.">
        <title>Complete DNA sequence of the rat cytomegalovirus genome.</title>
        <authorList>
            <person name="Vink C."/>
            <person name="Beuken E."/>
            <person name="Bruggeman C.A."/>
        </authorList>
    </citation>
    <scope>NUCLEOTIDE SEQUENCE [LARGE SCALE GENOMIC DNA]</scope>
    <source>
        <strain evidence="2 3">Maastricht</strain>
    </source>
</reference>
<dbReference type="KEGG" id="vg:940331"/>
<reference evidence="2 3" key="8">
    <citation type="journal article" date="2000" name="J. Virol.">
        <title>The r144 major histocompatibility complex class I-like gene of rat cytomegalovirus is dispensable for both acute and long-term infection in the immunocompromised host.</title>
        <authorList>
            <person name="Beisser P.S."/>
            <person name="Kloover J.S."/>
            <person name="Grauls G.E."/>
            <person name="Blok M.J."/>
            <person name="Bruggeman C.A."/>
            <person name="Vink C."/>
        </authorList>
    </citation>
    <scope>NUCLEOTIDE SEQUENCE [LARGE SCALE GENOMIC DNA]</scope>
    <source>
        <strain evidence="2 3">Maastricht</strain>
    </source>
</reference>
<gene>
    <name evidence="2" type="primary">r151.1</name>
</gene>
<name>Q9DW44_RCMVM</name>
<evidence type="ECO:0000313" key="2">
    <source>
        <dbReference type="EMBL" id="AAF99246.1"/>
    </source>
</evidence>
<reference evidence="2 3" key="3">
    <citation type="journal article" date="1997" name="J. Gen. Virol.">
        <title>Cloning and functional characterization of the origin of lytic-phase DNA replication of rat cytomegalovirus.</title>
        <authorList>
            <person name="Vink C."/>
            <person name="Beuken E."/>
            <person name="Bruggeman C.A."/>
        </authorList>
    </citation>
    <scope>NUCLEOTIDE SEQUENCE [LARGE SCALE GENOMIC DNA]</scope>
    <source>
        <strain evidence="2 3">Maastricht</strain>
    </source>
</reference>
<keyword evidence="1" id="KW-0472">Membrane</keyword>
<reference evidence="2 3" key="4">
    <citation type="journal article" date="1998" name="J. Virol.">
        <title>The R33 G protein-coupled receptor gene of rat cytomegalovirus plays an essential role in the pathogenesis of viral infection.</title>
        <authorList>
            <person name="Beisser P.S."/>
            <person name="Vink C."/>
            <person name="Van Dam J.G."/>
            <person name="Grauls G."/>
            <person name="Vanherle S.J."/>
            <person name="Bruggeman C.A."/>
        </authorList>
    </citation>
    <scope>NUCLEOTIDE SEQUENCE [LARGE SCALE GENOMIC DNA]</scope>
    <source>
        <strain evidence="2 3">Maastricht</strain>
    </source>
</reference>
<dbReference type="Proteomes" id="UP000008288">
    <property type="component" value="Segment"/>
</dbReference>
<keyword evidence="3" id="KW-1185">Reference proteome</keyword>
<proteinExistence type="predicted"/>